<evidence type="ECO:0000256" key="1">
    <source>
        <dbReference type="SAM" id="MobiDB-lite"/>
    </source>
</evidence>
<evidence type="ECO:0000313" key="2">
    <source>
        <dbReference type="EMBL" id="GAA2582546.1"/>
    </source>
</evidence>
<feature type="compositionally biased region" description="Low complexity" evidence="1">
    <location>
        <begin position="31"/>
        <end position="40"/>
    </location>
</feature>
<dbReference type="RefSeq" id="WP_344229463.1">
    <property type="nucleotide sequence ID" value="NZ_BAAARI010000014.1"/>
</dbReference>
<protein>
    <submittedName>
        <fullName evidence="2">Uncharacterized protein</fullName>
    </submittedName>
</protein>
<keyword evidence="3" id="KW-1185">Reference proteome</keyword>
<comment type="caution">
    <text evidence="2">The sequence shown here is derived from an EMBL/GenBank/DDBJ whole genome shotgun (WGS) entry which is preliminary data.</text>
</comment>
<name>A0ABP6BQV0_9MICO</name>
<organism evidence="2 3">
    <name type="scientific">Microbacterium binotii</name>
    <dbReference type="NCBI Taxonomy" id="462710"/>
    <lineage>
        <taxon>Bacteria</taxon>
        <taxon>Bacillati</taxon>
        <taxon>Actinomycetota</taxon>
        <taxon>Actinomycetes</taxon>
        <taxon>Micrococcales</taxon>
        <taxon>Microbacteriaceae</taxon>
        <taxon>Microbacterium</taxon>
    </lineage>
</organism>
<sequence>MSTKEHDDLRDDADYFEDDVRREFEERFGTAAPEPASPISKPIPIPSFRPLRRR</sequence>
<reference evidence="3" key="1">
    <citation type="journal article" date="2019" name="Int. J. Syst. Evol. Microbiol.">
        <title>The Global Catalogue of Microorganisms (GCM) 10K type strain sequencing project: providing services to taxonomists for standard genome sequencing and annotation.</title>
        <authorList>
            <consortium name="The Broad Institute Genomics Platform"/>
            <consortium name="The Broad Institute Genome Sequencing Center for Infectious Disease"/>
            <person name="Wu L."/>
            <person name="Ma J."/>
        </authorList>
    </citation>
    <scope>NUCLEOTIDE SEQUENCE [LARGE SCALE GENOMIC DNA]</scope>
    <source>
        <strain evidence="3">JCM 16365</strain>
    </source>
</reference>
<dbReference type="EMBL" id="BAAARI010000014">
    <property type="protein sequence ID" value="GAA2582546.1"/>
    <property type="molecule type" value="Genomic_DNA"/>
</dbReference>
<dbReference type="Proteomes" id="UP001500274">
    <property type="component" value="Unassembled WGS sequence"/>
</dbReference>
<proteinExistence type="predicted"/>
<accession>A0ABP6BQV0</accession>
<evidence type="ECO:0000313" key="3">
    <source>
        <dbReference type="Proteomes" id="UP001500274"/>
    </source>
</evidence>
<feature type="region of interest" description="Disordered" evidence="1">
    <location>
        <begin position="28"/>
        <end position="54"/>
    </location>
</feature>
<gene>
    <name evidence="2" type="ORF">GCM10009862_22060</name>
</gene>